<accession>A0ACC0SGZ7</accession>
<comment type="caution">
    <text evidence="1">The sequence shown here is derived from an EMBL/GenBank/DDBJ whole genome shotgun (WGS) entry which is preliminary data.</text>
</comment>
<name>A0ACC0SGZ7_POPTR</name>
<gene>
    <name evidence="1" type="ORF">POPTR_009G067901v4</name>
</gene>
<evidence type="ECO:0000313" key="2">
    <source>
        <dbReference type="Proteomes" id="UP000006729"/>
    </source>
</evidence>
<reference evidence="1 2" key="1">
    <citation type="journal article" date="2006" name="Science">
        <title>The genome of black cottonwood, Populus trichocarpa (Torr. &amp; Gray).</title>
        <authorList>
            <person name="Tuskan G.A."/>
            <person name="Difazio S."/>
            <person name="Jansson S."/>
            <person name="Bohlmann J."/>
            <person name="Grigoriev I."/>
            <person name="Hellsten U."/>
            <person name="Putnam N."/>
            <person name="Ralph S."/>
            <person name="Rombauts S."/>
            <person name="Salamov A."/>
            <person name="Schein J."/>
            <person name="Sterck L."/>
            <person name="Aerts A."/>
            <person name="Bhalerao R.R."/>
            <person name="Bhalerao R.P."/>
            <person name="Blaudez D."/>
            <person name="Boerjan W."/>
            <person name="Brun A."/>
            <person name="Brunner A."/>
            <person name="Busov V."/>
            <person name="Campbell M."/>
            <person name="Carlson J."/>
            <person name="Chalot M."/>
            <person name="Chapman J."/>
            <person name="Chen G.L."/>
            <person name="Cooper D."/>
            <person name="Coutinho P.M."/>
            <person name="Couturier J."/>
            <person name="Covert S."/>
            <person name="Cronk Q."/>
            <person name="Cunningham R."/>
            <person name="Davis J."/>
            <person name="Degroeve S."/>
            <person name="Dejardin A."/>
            <person name="Depamphilis C."/>
            <person name="Detter J."/>
            <person name="Dirks B."/>
            <person name="Dubchak I."/>
            <person name="Duplessis S."/>
            <person name="Ehlting J."/>
            <person name="Ellis B."/>
            <person name="Gendler K."/>
            <person name="Goodstein D."/>
            <person name="Gribskov M."/>
            <person name="Grimwood J."/>
            <person name="Groover A."/>
            <person name="Gunter L."/>
            <person name="Hamberger B."/>
            <person name="Heinze B."/>
            <person name="Helariutta Y."/>
            <person name="Henrissat B."/>
            <person name="Holligan D."/>
            <person name="Holt R."/>
            <person name="Huang W."/>
            <person name="Islam-Faridi N."/>
            <person name="Jones S."/>
            <person name="Jones-Rhoades M."/>
            <person name="Jorgensen R."/>
            <person name="Joshi C."/>
            <person name="Kangasjarvi J."/>
            <person name="Karlsson J."/>
            <person name="Kelleher C."/>
            <person name="Kirkpatrick R."/>
            <person name="Kirst M."/>
            <person name="Kohler A."/>
            <person name="Kalluri U."/>
            <person name="Larimer F."/>
            <person name="Leebens-Mack J."/>
            <person name="Leple J.C."/>
            <person name="Locascio P."/>
            <person name="Lou Y."/>
            <person name="Lucas S."/>
            <person name="Martin F."/>
            <person name="Montanini B."/>
            <person name="Napoli C."/>
            <person name="Nelson D.R."/>
            <person name="Nelson C."/>
            <person name="Nieminen K."/>
            <person name="Nilsson O."/>
            <person name="Pereda V."/>
            <person name="Peter G."/>
            <person name="Philippe R."/>
            <person name="Pilate G."/>
            <person name="Poliakov A."/>
            <person name="Razumovskaya J."/>
            <person name="Richardson P."/>
            <person name="Rinaldi C."/>
            <person name="Ritland K."/>
            <person name="Rouze P."/>
            <person name="Ryaboy D."/>
            <person name="Schmutz J."/>
            <person name="Schrader J."/>
            <person name="Segerman B."/>
            <person name="Shin H."/>
            <person name="Siddiqui A."/>
            <person name="Sterky F."/>
            <person name="Terry A."/>
            <person name="Tsai C.J."/>
            <person name="Uberbacher E."/>
            <person name="Unneberg P."/>
            <person name="Vahala J."/>
            <person name="Wall K."/>
            <person name="Wessler S."/>
            <person name="Yang G."/>
            <person name="Yin T."/>
            <person name="Douglas C."/>
            <person name="Marra M."/>
            <person name="Sandberg G."/>
            <person name="Van de Peer Y."/>
            <person name="Rokhsar D."/>
        </authorList>
    </citation>
    <scope>NUCLEOTIDE SEQUENCE [LARGE SCALE GENOMIC DNA]</scope>
    <source>
        <strain evidence="2">cv. Nisqually</strain>
    </source>
</reference>
<proteinExistence type="predicted"/>
<evidence type="ECO:0000313" key="1">
    <source>
        <dbReference type="EMBL" id="KAI9388481.1"/>
    </source>
</evidence>
<keyword evidence="2" id="KW-1185">Reference proteome</keyword>
<organism evidence="1 2">
    <name type="scientific">Populus trichocarpa</name>
    <name type="common">Western balsam poplar</name>
    <name type="synonym">Populus balsamifera subsp. trichocarpa</name>
    <dbReference type="NCBI Taxonomy" id="3694"/>
    <lineage>
        <taxon>Eukaryota</taxon>
        <taxon>Viridiplantae</taxon>
        <taxon>Streptophyta</taxon>
        <taxon>Embryophyta</taxon>
        <taxon>Tracheophyta</taxon>
        <taxon>Spermatophyta</taxon>
        <taxon>Magnoliopsida</taxon>
        <taxon>eudicotyledons</taxon>
        <taxon>Gunneridae</taxon>
        <taxon>Pentapetalae</taxon>
        <taxon>rosids</taxon>
        <taxon>fabids</taxon>
        <taxon>Malpighiales</taxon>
        <taxon>Salicaceae</taxon>
        <taxon>Saliceae</taxon>
        <taxon>Populus</taxon>
    </lineage>
</organism>
<protein>
    <submittedName>
        <fullName evidence="1">Uncharacterized protein</fullName>
    </submittedName>
</protein>
<dbReference type="EMBL" id="CM009298">
    <property type="protein sequence ID" value="KAI9388481.1"/>
    <property type="molecule type" value="Genomic_DNA"/>
</dbReference>
<dbReference type="Proteomes" id="UP000006729">
    <property type="component" value="Chromosome 9"/>
</dbReference>
<sequence>MACPLQILNILKRERGHKWDRILFIIEFQKLEPWSSKEPPLPLRGFLSGKPTNHFFTSMQEGLQLACFVYQNGSTMAFIFPGMSNPWKWSYQEKQHVKRKEKQKSKEPFPFF</sequence>